<evidence type="ECO:0000256" key="2">
    <source>
        <dbReference type="ARBA" id="ARBA00004123"/>
    </source>
</evidence>
<evidence type="ECO:0000313" key="10">
    <source>
        <dbReference type="Proteomes" id="UP000037035"/>
    </source>
</evidence>
<dbReference type="PANTHER" id="PTHR22930">
    <property type="match status" value="1"/>
</dbReference>
<evidence type="ECO:0000256" key="4">
    <source>
        <dbReference type="ARBA" id="ARBA00022722"/>
    </source>
</evidence>
<dbReference type="OrthoDB" id="5540949at2759"/>
<keyword evidence="5" id="KW-0479">Metal-binding</keyword>
<dbReference type="STRING" id="27349.A0A0L6UAL6"/>
<gene>
    <name evidence="9" type="ORF">VP01_8008g1</name>
</gene>
<evidence type="ECO:0000259" key="8">
    <source>
        <dbReference type="Pfam" id="PF13359"/>
    </source>
</evidence>
<dbReference type="GO" id="GO:0016787">
    <property type="term" value="F:hydrolase activity"/>
    <property type="evidence" value="ECO:0007669"/>
    <property type="project" value="UniProtKB-KW"/>
</dbReference>
<keyword evidence="10" id="KW-1185">Reference proteome</keyword>
<dbReference type="GO" id="GO:0005634">
    <property type="term" value="C:nucleus"/>
    <property type="evidence" value="ECO:0007669"/>
    <property type="project" value="UniProtKB-SubCell"/>
</dbReference>
<evidence type="ECO:0000256" key="1">
    <source>
        <dbReference type="ARBA" id="ARBA00001968"/>
    </source>
</evidence>
<sequence length="281" mass="31906">NPQQDVSIQLAVATCRLGSNSNRAAVLRLKNLFQVGYRTIKLYTTQVIKTIYNMQSQLTSWPTQEERVELSQVLKEEGFTGCVVLMDGTMIPLSQKPPITMIAIRVLYSISLTLFCDFNKKFTSYLAGYSGSCHDSYVFSNMQIAQQPEKFFDQNQFLLADSAYTSDWFMLPAYKGKELLDHQNMKDTNKWIIIFVVIHNLLVDLKDKWNELYEEDEDSAPVAEDDIENSNNGICGILHPIYFPILKNLNDSCHISSNLPWPPSNQFFTAASLLSSAPKCS</sequence>
<dbReference type="GO" id="GO:0046872">
    <property type="term" value="F:metal ion binding"/>
    <property type="evidence" value="ECO:0007669"/>
    <property type="project" value="UniProtKB-KW"/>
</dbReference>
<comment type="caution">
    <text evidence="9">The sequence shown here is derived from an EMBL/GenBank/DDBJ whole genome shotgun (WGS) entry which is preliminary data.</text>
</comment>
<feature type="non-terminal residue" evidence="9">
    <location>
        <position position="1"/>
    </location>
</feature>
<keyword evidence="7" id="KW-0539">Nucleus</keyword>
<name>A0A0L6UAL6_9BASI</name>
<dbReference type="Pfam" id="PF13359">
    <property type="entry name" value="DDE_Tnp_4"/>
    <property type="match status" value="1"/>
</dbReference>
<keyword evidence="6" id="KW-0378">Hydrolase</keyword>
<dbReference type="VEuPathDB" id="FungiDB:VP01_8008g1"/>
<dbReference type="GO" id="GO:0004518">
    <property type="term" value="F:nuclease activity"/>
    <property type="evidence" value="ECO:0007669"/>
    <property type="project" value="UniProtKB-KW"/>
</dbReference>
<dbReference type="PANTHER" id="PTHR22930:SF85">
    <property type="entry name" value="GH03217P-RELATED"/>
    <property type="match status" value="1"/>
</dbReference>
<evidence type="ECO:0000256" key="6">
    <source>
        <dbReference type="ARBA" id="ARBA00022801"/>
    </source>
</evidence>
<evidence type="ECO:0000256" key="3">
    <source>
        <dbReference type="ARBA" id="ARBA00006958"/>
    </source>
</evidence>
<comment type="similarity">
    <text evidence="3">Belongs to the HARBI1 family.</text>
</comment>
<protein>
    <recommendedName>
        <fullName evidence="8">DDE Tnp4 domain-containing protein</fullName>
    </recommendedName>
</protein>
<dbReference type="InterPro" id="IPR027806">
    <property type="entry name" value="HARBI1_dom"/>
</dbReference>
<dbReference type="EMBL" id="LAVV01013504">
    <property type="protein sequence ID" value="KNZ45556.1"/>
    <property type="molecule type" value="Genomic_DNA"/>
</dbReference>
<keyword evidence="4" id="KW-0540">Nuclease</keyword>
<proteinExistence type="inferred from homology"/>
<accession>A0A0L6UAL6</accession>
<comment type="subcellular location">
    <subcellularLocation>
        <location evidence="2">Nucleus</location>
    </subcellularLocation>
</comment>
<evidence type="ECO:0000313" key="9">
    <source>
        <dbReference type="EMBL" id="KNZ45556.1"/>
    </source>
</evidence>
<evidence type="ECO:0000256" key="7">
    <source>
        <dbReference type="ARBA" id="ARBA00023242"/>
    </source>
</evidence>
<reference evidence="9 10" key="1">
    <citation type="submission" date="2015-08" db="EMBL/GenBank/DDBJ databases">
        <title>Next Generation Sequencing and Analysis of the Genome of Puccinia sorghi L Schw, the Causal Agent of Maize Common Rust.</title>
        <authorList>
            <person name="Rochi L."/>
            <person name="Burguener G."/>
            <person name="Darino M."/>
            <person name="Turjanski A."/>
            <person name="Kreff E."/>
            <person name="Dieguez M.J."/>
            <person name="Sacco F."/>
        </authorList>
    </citation>
    <scope>NUCLEOTIDE SEQUENCE [LARGE SCALE GENOMIC DNA]</scope>
    <source>
        <strain evidence="9 10">RO10H11247</strain>
    </source>
</reference>
<organism evidence="9 10">
    <name type="scientific">Puccinia sorghi</name>
    <dbReference type="NCBI Taxonomy" id="27349"/>
    <lineage>
        <taxon>Eukaryota</taxon>
        <taxon>Fungi</taxon>
        <taxon>Dikarya</taxon>
        <taxon>Basidiomycota</taxon>
        <taxon>Pucciniomycotina</taxon>
        <taxon>Pucciniomycetes</taxon>
        <taxon>Pucciniales</taxon>
        <taxon>Pucciniaceae</taxon>
        <taxon>Puccinia</taxon>
    </lineage>
</organism>
<feature type="domain" description="DDE Tnp4" evidence="8">
    <location>
        <begin position="87"/>
        <end position="210"/>
    </location>
</feature>
<dbReference type="AlphaFoldDB" id="A0A0L6UAL6"/>
<evidence type="ECO:0000256" key="5">
    <source>
        <dbReference type="ARBA" id="ARBA00022723"/>
    </source>
</evidence>
<dbReference type="InterPro" id="IPR045249">
    <property type="entry name" value="HARBI1-like"/>
</dbReference>
<comment type="cofactor">
    <cofactor evidence="1">
        <name>a divalent metal cation</name>
        <dbReference type="ChEBI" id="CHEBI:60240"/>
    </cofactor>
</comment>
<dbReference type="Proteomes" id="UP000037035">
    <property type="component" value="Unassembled WGS sequence"/>
</dbReference>